<dbReference type="EMBL" id="JBBNAE010000001">
    <property type="protein sequence ID" value="KAK9155776.1"/>
    <property type="molecule type" value="Genomic_DNA"/>
</dbReference>
<dbReference type="AlphaFoldDB" id="A0AAP0KNK3"/>
<name>A0AAP0KNK3_9MAGN</name>
<organism evidence="1 2">
    <name type="scientific">Stephania japonica</name>
    <dbReference type="NCBI Taxonomy" id="461633"/>
    <lineage>
        <taxon>Eukaryota</taxon>
        <taxon>Viridiplantae</taxon>
        <taxon>Streptophyta</taxon>
        <taxon>Embryophyta</taxon>
        <taxon>Tracheophyta</taxon>
        <taxon>Spermatophyta</taxon>
        <taxon>Magnoliopsida</taxon>
        <taxon>Ranunculales</taxon>
        <taxon>Menispermaceae</taxon>
        <taxon>Menispermoideae</taxon>
        <taxon>Cissampelideae</taxon>
        <taxon>Stephania</taxon>
    </lineage>
</organism>
<reference evidence="1 2" key="1">
    <citation type="submission" date="2024-01" db="EMBL/GenBank/DDBJ databases">
        <title>Genome assemblies of Stephania.</title>
        <authorList>
            <person name="Yang L."/>
        </authorList>
    </citation>
    <scope>NUCLEOTIDE SEQUENCE [LARGE SCALE GENOMIC DNA]</scope>
    <source>
        <strain evidence="1">QJT</strain>
        <tissue evidence="1">Leaf</tissue>
    </source>
</reference>
<dbReference type="Proteomes" id="UP001417504">
    <property type="component" value="Unassembled WGS sequence"/>
</dbReference>
<evidence type="ECO:0000313" key="2">
    <source>
        <dbReference type="Proteomes" id="UP001417504"/>
    </source>
</evidence>
<sequence length="56" mass="6280">MLNSSMFGQLDPRLVTMSLVTNIPVKDKLVSSINLLSKLKSLRPQHPKFNTLKVVT</sequence>
<evidence type="ECO:0000313" key="1">
    <source>
        <dbReference type="EMBL" id="KAK9155776.1"/>
    </source>
</evidence>
<keyword evidence="2" id="KW-1185">Reference proteome</keyword>
<gene>
    <name evidence="1" type="ORF">Sjap_003256</name>
</gene>
<comment type="caution">
    <text evidence="1">The sequence shown here is derived from an EMBL/GenBank/DDBJ whole genome shotgun (WGS) entry which is preliminary data.</text>
</comment>
<protein>
    <submittedName>
        <fullName evidence="1">Uncharacterized protein</fullName>
    </submittedName>
</protein>
<accession>A0AAP0KNK3</accession>
<proteinExistence type="predicted"/>